<feature type="region of interest" description="Disordered" evidence="1">
    <location>
        <begin position="62"/>
        <end position="113"/>
    </location>
</feature>
<protein>
    <submittedName>
        <fullName evidence="2">Uncharacterized protein</fullName>
    </submittedName>
</protein>
<evidence type="ECO:0000256" key="1">
    <source>
        <dbReference type="SAM" id="MobiDB-lite"/>
    </source>
</evidence>
<dbReference type="AlphaFoldDB" id="A0A8H3DL65"/>
<dbReference type="Proteomes" id="UP000663853">
    <property type="component" value="Unassembled WGS sequence"/>
</dbReference>
<gene>
    <name evidence="2" type="ORF">RDB_LOCUS171624</name>
</gene>
<reference evidence="2" key="1">
    <citation type="submission" date="2021-01" db="EMBL/GenBank/DDBJ databases">
        <authorList>
            <person name="Kaushik A."/>
        </authorList>
    </citation>
    <scope>NUCLEOTIDE SEQUENCE</scope>
    <source>
        <strain evidence="2">AG6-10EEA</strain>
    </source>
</reference>
<feature type="compositionally biased region" description="Polar residues" evidence="1">
    <location>
        <begin position="80"/>
        <end position="95"/>
    </location>
</feature>
<sequence length="221" mass="24576">MLVQTMATGRGYEAPRIQKLTNLLNRILNREQSPDTISEDPGLDFRRLSVSVSAPAQQILSGQDASTMAKDDERPPGLNNILTDSGDGTQLPQSPNHEEESASTPGNNFGAYTHGRRLAGRLRSASDADEAITVPALNAGVHHSQPQRYVRAQRPSVRSYRHFRTRTPTTTADADLPPKPLFFVGIIILVHWLYFRITDSLTWPTFQHCRHNNAKQEAKKG</sequence>
<evidence type="ECO:0000313" key="2">
    <source>
        <dbReference type="EMBL" id="CAE6532950.1"/>
    </source>
</evidence>
<comment type="caution">
    <text evidence="2">The sequence shown here is derived from an EMBL/GenBank/DDBJ whole genome shotgun (WGS) entry which is preliminary data.</text>
</comment>
<proteinExistence type="predicted"/>
<name>A0A8H3DL65_9AGAM</name>
<dbReference type="EMBL" id="CAJMXA010004050">
    <property type="protein sequence ID" value="CAE6532950.1"/>
    <property type="molecule type" value="Genomic_DNA"/>
</dbReference>
<organism evidence="2 3">
    <name type="scientific">Rhizoctonia solani</name>
    <dbReference type="NCBI Taxonomy" id="456999"/>
    <lineage>
        <taxon>Eukaryota</taxon>
        <taxon>Fungi</taxon>
        <taxon>Dikarya</taxon>
        <taxon>Basidiomycota</taxon>
        <taxon>Agaricomycotina</taxon>
        <taxon>Agaricomycetes</taxon>
        <taxon>Cantharellales</taxon>
        <taxon>Ceratobasidiaceae</taxon>
        <taxon>Rhizoctonia</taxon>
    </lineage>
</organism>
<evidence type="ECO:0000313" key="3">
    <source>
        <dbReference type="Proteomes" id="UP000663853"/>
    </source>
</evidence>
<accession>A0A8H3DL65</accession>